<evidence type="ECO:0000313" key="4">
    <source>
        <dbReference type="Proteomes" id="UP001165576"/>
    </source>
</evidence>
<dbReference type="InterPro" id="IPR015854">
    <property type="entry name" value="ABC_transpr_LolD-like"/>
</dbReference>
<evidence type="ECO:0000256" key="1">
    <source>
        <dbReference type="SAM" id="MobiDB-lite"/>
    </source>
</evidence>
<evidence type="ECO:0000259" key="2">
    <source>
        <dbReference type="PROSITE" id="PS50893"/>
    </source>
</evidence>
<evidence type="ECO:0000313" key="3">
    <source>
        <dbReference type="EMBL" id="MCX5618791.1"/>
    </source>
</evidence>
<reference evidence="3" key="1">
    <citation type="submission" date="2022-07" db="EMBL/GenBank/DDBJ databases">
        <title>Bombella genomes.</title>
        <authorList>
            <person name="Harer L."/>
            <person name="Styblova S."/>
            <person name="Ehrmann M."/>
        </authorList>
    </citation>
    <scope>NUCLEOTIDE SEQUENCE</scope>
    <source>
        <strain evidence="3">TMW 2.2543</strain>
    </source>
</reference>
<dbReference type="InterPro" id="IPR003439">
    <property type="entry name" value="ABC_transporter-like_ATP-bd"/>
</dbReference>
<dbReference type="PANTHER" id="PTHR24220">
    <property type="entry name" value="IMPORT ATP-BINDING PROTEIN"/>
    <property type="match status" value="1"/>
</dbReference>
<dbReference type="SUPFAM" id="SSF52540">
    <property type="entry name" value="P-loop containing nucleoside triphosphate hydrolases"/>
    <property type="match status" value="1"/>
</dbReference>
<gene>
    <name evidence="3" type="ORF">NQF86_08990</name>
</gene>
<dbReference type="RefSeq" id="WP_266117315.1">
    <property type="nucleotide sequence ID" value="NZ_JANIDY010000006.1"/>
</dbReference>
<feature type="domain" description="ABC transporter" evidence="2">
    <location>
        <begin position="18"/>
        <end position="257"/>
    </location>
</feature>
<dbReference type="Pfam" id="PF00005">
    <property type="entry name" value="ABC_tran"/>
    <property type="match status" value="1"/>
</dbReference>
<comment type="caution">
    <text evidence="3">The sequence shown here is derived from an EMBL/GenBank/DDBJ whole genome shotgun (WGS) entry which is preliminary data.</text>
</comment>
<dbReference type="EMBL" id="JANIDY010000006">
    <property type="protein sequence ID" value="MCX5618791.1"/>
    <property type="molecule type" value="Genomic_DNA"/>
</dbReference>
<dbReference type="InterPro" id="IPR027417">
    <property type="entry name" value="P-loop_NTPase"/>
</dbReference>
<organism evidence="3 4">
    <name type="scientific">Bombella pluederhausensis</name>
    <dbReference type="NCBI Taxonomy" id="2967336"/>
    <lineage>
        <taxon>Bacteria</taxon>
        <taxon>Pseudomonadati</taxon>
        <taxon>Pseudomonadota</taxon>
        <taxon>Alphaproteobacteria</taxon>
        <taxon>Acetobacterales</taxon>
        <taxon>Acetobacteraceae</taxon>
        <taxon>Bombella</taxon>
    </lineage>
</organism>
<dbReference type="PROSITE" id="PS50893">
    <property type="entry name" value="ABC_TRANSPORTER_2"/>
    <property type="match status" value="1"/>
</dbReference>
<feature type="region of interest" description="Disordered" evidence="1">
    <location>
        <begin position="215"/>
        <end position="263"/>
    </location>
</feature>
<dbReference type="Proteomes" id="UP001165576">
    <property type="component" value="Unassembled WGS sequence"/>
</dbReference>
<name>A0ABT3WPR2_9PROT</name>
<dbReference type="GO" id="GO:0005524">
    <property type="term" value="F:ATP binding"/>
    <property type="evidence" value="ECO:0007669"/>
    <property type="project" value="UniProtKB-KW"/>
</dbReference>
<sequence length="263" mass="28677">MASPETLKHTSYPGPSMIILEQLLLPASPALMPEGKQSLSLKVERGETLWVTGPAESGKTTLLDHIALRRRSLGGAMTIMNYDAGPRIRKRTCRLLQQRISYVDAVPIFMERLTLADNIALPLELNHFHKTDIQRETESILRWFGLGAHAQSYPATLSQTIRLKAACARALVTQPSIILVDEPALTLCPDLRDQLLTTIQSLVTNGAAALLATQVPPPPDTPLAGRVITLPWQPDPPSGDDMPSFHAGSPLSPPSPEDRGFFS</sequence>
<dbReference type="Gene3D" id="3.40.50.300">
    <property type="entry name" value="P-loop containing nucleotide triphosphate hydrolases"/>
    <property type="match status" value="1"/>
</dbReference>
<protein>
    <submittedName>
        <fullName evidence="3">ATP-binding cassette domain-containing protein</fullName>
    </submittedName>
</protein>
<keyword evidence="3" id="KW-0067">ATP-binding</keyword>
<accession>A0ABT3WPR2</accession>
<keyword evidence="3" id="KW-0547">Nucleotide-binding</keyword>
<proteinExistence type="predicted"/>
<keyword evidence="4" id="KW-1185">Reference proteome</keyword>